<protein>
    <submittedName>
        <fullName evidence="1">Uncharacterized protein</fullName>
    </submittedName>
</protein>
<reference evidence="1" key="1">
    <citation type="submission" date="2016-08" db="EMBL/GenBank/DDBJ databases">
        <title>Complete Genome Seqeunce of Paenibacillus sp. BIHB 4019 from tea rhizoplane.</title>
        <authorList>
            <person name="Thakur R."/>
            <person name="Swarnkar M.K."/>
            <person name="Gulati A."/>
        </authorList>
    </citation>
    <scope>NUCLEOTIDE SEQUENCE [LARGE SCALE GENOMIC DNA]</scope>
    <source>
        <strain evidence="1">BIHB4019</strain>
    </source>
</reference>
<dbReference type="EMBL" id="CP016808">
    <property type="protein sequence ID" value="ANY68983.1"/>
    <property type="molecule type" value="Genomic_DNA"/>
</dbReference>
<gene>
    <name evidence="1" type="ORF">BBD42_22710</name>
</gene>
<organism evidence="1">
    <name type="scientific">Paenibacillus sp. BIHB 4019</name>
    <dbReference type="NCBI Taxonomy" id="1870819"/>
    <lineage>
        <taxon>Bacteria</taxon>
        <taxon>Bacillati</taxon>
        <taxon>Bacillota</taxon>
        <taxon>Bacilli</taxon>
        <taxon>Bacillales</taxon>
        <taxon>Paenibacillaceae</taxon>
        <taxon>Paenibacillus</taxon>
    </lineage>
</organism>
<proteinExistence type="predicted"/>
<dbReference type="AlphaFoldDB" id="A0A1B2DMQ0"/>
<dbReference type="RefSeq" id="WP_099520031.1">
    <property type="nucleotide sequence ID" value="NZ_CP016808.1"/>
</dbReference>
<evidence type="ECO:0000313" key="1">
    <source>
        <dbReference type="EMBL" id="ANY68983.1"/>
    </source>
</evidence>
<accession>A0A1B2DMQ0</accession>
<sequence length="286" mass="31801">MKIYSSTQYDLNLYTHSKQQADKPALVAGTIPGLSHETDTVEISPAARQLAQSDIVNHSAKYFGTVQINDSLNRVLKDQPAEVKEAVYGIIQSNIITDVAGEEERAALLELGLTQAKYIADNYMKDDEAAEFLNTIRQIGAISQTRTVDPETNEFHYETPPQRPIGAPDDYIDLNYMMKKFEPNTLDKLQDAIVNGKDWNSILQTFAKKASTNTDWLKAYREDASKPIGDIAGENRFDKASTASLTAFVKDIKDITANAGFDNTGFIKDNIEAFMRTLESSRSSQS</sequence>
<name>A0A1B2DMQ0_9BACL</name>